<accession>A0A9P6C247</accession>
<organism evidence="6 7">
    <name type="scientific">Macrolepiota fuliginosa MF-IS2</name>
    <dbReference type="NCBI Taxonomy" id="1400762"/>
    <lineage>
        <taxon>Eukaryota</taxon>
        <taxon>Fungi</taxon>
        <taxon>Dikarya</taxon>
        <taxon>Basidiomycota</taxon>
        <taxon>Agaricomycotina</taxon>
        <taxon>Agaricomycetes</taxon>
        <taxon>Agaricomycetidae</taxon>
        <taxon>Agaricales</taxon>
        <taxon>Agaricineae</taxon>
        <taxon>Agaricaceae</taxon>
        <taxon>Macrolepiota</taxon>
    </lineage>
</organism>
<proteinExistence type="predicted"/>
<dbReference type="Proteomes" id="UP000807342">
    <property type="component" value="Unassembled WGS sequence"/>
</dbReference>
<keyword evidence="2" id="KW-0547">Nucleotide-binding</keyword>
<evidence type="ECO:0000313" key="7">
    <source>
        <dbReference type="Proteomes" id="UP000807342"/>
    </source>
</evidence>
<evidence type="ECO:0000256" key="3">
    <source>
        <dbReference type="ARBA" id="ARBA00022777"/>
    </source>
</evidence>
<dbReference type="InterPro" id="IPR051681">
    <property type="entry name" value="Ser/Thr_Kinases-Pseudokinases"/>
</dbReference>
<evidence type="ECO:0000259" key="5">
    <source>
        <dbReference type="PROSITE" id="PS50011"/>
    </source>
</evidence>
<dbReference type="InterPro" id="IPR011009">
    <property type="entry name" value="Kinase-like_dom_sf"/>
</dbReference>
<feature type="domain" description="Protein kinase" evidence="5">
    <location>
        <begin position="29"/>
        <end position="298"/>
    </location>
</feature>
<keyword evidence="4" id="KW-0067">ATP-binding</keyword>
<name>A0A9P6C247_9AGAR</name>
<dbReference type="SMART" id="SM00220">
    <property type="entry name" value="S_TKc"/>
    <property type="match status" value="1"/>
</dbReference>
<dbReference type="GO" id="GO:0005524">
    <property type="term" value="F:ATP binding"/>
    <property type="evidence" value="ECO:0007669"/>
    <property type="project" value="UniProtKB-KW"/>
</dbReference>
<dbReference type="InterPro" id="IPR008271">
    <property type="entry name" value="Ser/Thr_kinase_AS"/>
</dbReference>
<dbReference type="InterPro" id="IPR000719">
    <property type="entry name" value="Prot_kinase_dom"/>
</dbReference>
<dbReference type="OrthoDB" id="3260205at2759"/>
<dbReference type="AlphaFoldDB" id="A0A9P6C247"/>
<reference evidence="6" key="1">
    <citation type="submission" date="2020-11" db="EMBL/GenBank/DDBJ databases">
        <authorList>
            <consortium name="DOE Joint Genome Institute"/>
            <person name="Ahrendt S."/>
            <person name="Riley R."/>
            <person name="Andreopoulos W."/>
            <person name="Labutti K."/>
            <person name="Pangilinan J."/>
            <person name="Ruiz-Duenas F.J."/>
            <person name="Barrasa J.M."/>
            <person name="Sanchez-Garcia M."/>
            <person name="Camarero S."/>
            <person name="Miyauchi S."/>
            <person name="Serrano A."/>
            <person name="Linde D."/>
            <person name="Babiker R."/>
            <person name="Drula E."/>
            <person name="Ayuso-Fernandez I."/>
            <person name="Pacheco R."/>
            <person name="Padilla G."/>
            <person name="Ferreira P."/>
            <person name="Barriuso J."/>
            <person name="Kellner H."/>
            <person name="Castanera R."/>
            <person name="Alfaro M."/>
            <person name="Ramirez L."/>
            <person name="Pisabarro A.G."/>
            <person name="Kuo A."/>
            <person name="Tritt A."/>
            <person name="Lipzen A."/>
            <person name="He G."/>
            <person name="Yan M."/>
            <person name="Ng V."/>
            <person name="Cullen D."/>
            <person name="Martin F."/>
            <person name="Rosso M.-N."/>
            <person name="Henrissat B."/>
            <person name="Hibbett D."/>
            <person name="Martinez A.T."/>
            <person name="Grigoriev I.V."/>
        </authorList>
    </citation>
    <scope>NUCLEOTIDE SEQUENCE</scope>
    <source>
        <strain evidence="6">MF-IS2</strain>
    </source>
</reference>
<dbReference type="PIRSF" id="PIRSF000654">
    <property type="entry name" value="Integrin-linked_kinase"/>
    <property type="match status" value="1"/>
</dbReference>
<dbReference type="PROSITE" id="PS50011">
    <property type="entry name" value="PROTEIN_KINASE_DOM"/>
    <property type="match status" value="1"/>
</dbReference>
<dbReference type="PANTHER" id="PTHR44329:SF288">
    <property type="entry name" value="MITOGEN-ACTIVATED PROTEIN KINASE KINASE KINASE 20"/>
    <property type="match status" value="1"/>
</dbReference>
<evidence type="ECO:0000256" key="4">
    <source>
        <dbReference type="ARBA" id="ARBA00022840"/>
    </source>
</evidence>
<dbReference type="EMBL" id="MU151252">
    <property type="protein sequence ID" value="KAF9446320.1"/>
    <property type="molecule type" value="Genomic_DNA"/>
</dbReference>
<keyword evidence="3 6" id="KW-0418">Kinase</keyword>
<protein>
    <submittedName>
        <fullName evidence="6">Kinase-like protein</fullName>
    </submittedName>
</protein>
<dbReference type="PANTHER" id="PTHR44329">
    <property type="entry name" value="SERINE/THREONINE-PROTEIN KINASE TNNI3K-RELATED"/>
    <property type="match status" value="1"/>
</dbReference>
<evidence type="ECO:0000256" key="1">
    <source>
        <dbReference type="ARBA" id="ARBA00022679"/>
    </source>
</evidence>
<dbReference type="Pfam" id="PF00069">
    <property type="entry name" value="Pkinase"/>
    <property type="match status" value="1"/>
</dbReference>
<dbReference type="GO" id="GO:0004674">
    <property type="term" value="F:protein serine/threonine kinase activity"/>
    <property type="evidence" value="ECO:0007669"/>
    <property type="project" value="TreeGrafter"/>
</dbReference>
<keyword evidence="1" id="KW-0808">Transferase</keyword>
<sequence>MKPDSSLRVPSSIHDIPHQNLDGRIERVTALSHADHSGGYADIIIGRLKNADNTTTKVAIKILRVNNDPELIEKITERLRRETVVWVGLDHPNILKFLGLAFDYDRFGCPALISPYCDEGTIDDHLKKTPININTRLSIMKGVANGLQYLHKREIVHGDLKPANILMYKGRPLLCDFGRSKILTQRGFTTKPVGTVRYQAPEIFDGKPEDMQKPIDVYAFVLTSYMIWTNVMPFAELPSDASVILAVATREARPRYPTSNVPPGTDLVWKLFEDCWRTRAAERLTVNVVVERLAEINK</sequence>
<dbReference type="Gene3D" id="1.10.510.10">
    <property type="entry name" value="Transferase(Phosphotransferase) domain 1"/>
    <property type="match status" value="1"/>
</dbReference>
<dbReference type="SUPFAM" id="SSF56112">
    <property type="entry name" value="Protein kinase-like (PK-like)"/>
    <property type="match status" value="1"/>
</dbReference>
<comment type="caution">
    <text evidence="6">The sequence shown here is derived from an EMBL/GenBank/DDBJ whole genome shotgun (WGS) entry which is preliminary data.</text>
</comment>
<keyword evidence="7" id="KW-1185">Reference proteome</keyword>
<evidence type="ECO:0000256" key="2">
    <source>
        <dbReference type="ARBA" id="ARBA00022741"/>
    </source>
</evidence>
<gene>
    <name evidence="6" type="ORF">P691DRAFT_804394</name>
</gene>
<dbReference type="PROSITE" id="PS00108">
    <property type="entry name" value="PROTEIN_KINASE_ST"/>
    <property type="match status" value="1"/>
</dbReference>
<evidence type="ECO:0000313" key="6">
    <source>
        <dbReference type="EMBL" id="KAF9446320.1"/>
    </source>
</evidence>